<evidence type="ECO:0000313" key="12">
    <source>
        <dbReference type="Proteomes" id="UP000007015"/>
    </source>
</evidence>
<organism evidence="11 12">
    <name type="scientific">Oryza sativa subsp. indica</name>
    <name type="common">Rice</name>
    <dbReference type="NCBI Taxonomy" id="39946"/>
    <lineage>
        <taxon>Eukaryota</taxon>
        <taxon>Viridiplantae</taxon>
        <taxon>Streptophyta</taxon>
        <taxon>Embryophyta</taxon>
        <taxon>Tracheophyta</taxon>
        <taxon>Spermatophyta</taxon>
        <taxon>Magnoliopsida</taxon>
        <taxon>Liliopsida</taxon>
        <taxon>Poales</taxon>
        <taxon>Poaceae</taxon>
        <taxon>BOP clade</taxon>
        <taxon>Oryzoideae</taxon>
        <taxon>Oryzeae</taxon>
        <taxon>Oryzinae</taxon>
        <taxon>Oryza</taxon>
        <taxon>Oryza sativa</taxon>
    </lineage>
</organism>
<evidence type="ECO:0000256" key="8">
    <source>
        <dbReference type="SAM" id="Coils"/>
    </source>
</evidence>
<evidence type="ECO:0000313" key="11">
    <source>
        <dbReference type="EMBL" id="EEC80973.1"/>
    </source>
</evidence>
<evidence type="ECO:0000259" key="10">
    <source>
        <dbReference type="PROSITE" id="PS50217"/>
    </source>
</evidence>
<dbReference type="InterPro" id="IPR004827">
    <property type="entry name" value="bZIP"/>
</dbReference>
<comment type="subcellular location">
    <subcellularLocation>
        <location evidence="1">Nucleus</location>
    </subcellularLocation>
</comment>
<dbReference type="AlphaFoldDB" id="B8B4L7"/>
<dbReference type="PROSITE" id="PS50217">
    <property type="entry name" value="BZIP"/>
    <property type="match status" value="1"/>
</dbReference>
<keyword evidence="5" id="KW-0238">DNA-binding</keyword>
<dbReference type="Pfam" id="PF00170">
    <property type="entry name" value="bZIP_1"/>
    <property type="match status" value="1"/>
</dbReference>
<reference evidence="11 12" key="1">
    <citation type="journal article" date="2005" name="PLoS Biol.">
        <title>The genomes of Oryza sativa: a history of duplications.</title>
        <authorList>
            <person name="Yu J."/>
            <person name="Wang J."/>
            <person name="Lin W."/>
            <person name="Li S."/>
            <person name="Li H."/>
            <person name="Zhou J."/>
            <person name="Ni P."/>
            <person name="Dong W."/>
            <person name="Hu S."/>
            <person name="Zeng C."/>
            <person name="Zhang J."/>
            <person name="Zhang Y."/>
            <person name="Li R."/>
            <person name="Xu Z."/>
            <person name="Li S."/>
            <person name="Li X."/>
            <person name="Zheng H."/>
            <person name="Cong L."/>
            <person name="Lin L."/>
            <person name="Yin J."/>
            <person name="Geng J."/>
            <person name="Li G."/>
            <person name="Shi J."/>
            <person name="Liu J."/>
            <person name="Lv H."/>
            <person name="Li J."/>
            <person name="Wang J."/>
            <person name="Deng Y."/>
            <person name="Ran L."/>
            <person name="Shi X."/>
            <person name="Wang X."/>
            <person name="Wu Q."/>
            <person name="Li C."/>
            <person name="Ren X."/>
            <person name="Wang J."/>
            <person name="Wang X."/>
            <person name="Li D."/>
            <person name="Liu D."/>
            <person name="Zhang X."/>
            <person name="Ji Z."/>
            <person name="Zhao W."/>
            <person name="Sun Y."/>
            <person name="Zhang Z."/>
            <person name="Bao J."/>
            <person name="Han Y."/>
            <person name="Dong L."/>
            <person name="Ji J."/>
            <person name="Chen P."/>
            <person name="Wu S."/>
            <person name="Liu J."/>
            <person name="Xiao Y."/>
            <person name="Bu D."/>
            <person name="Tan J."/>
            <person name="Yang L."/>
            <person name="Ye C."/>
            <person name="Zhang J."/>
            <person name="Xu J."/>
            <person name="Zhou Y."/>
            <person name="Yu Y."/>
            <person name="Zhang B."/>
            <person name="Zhuang S."/>
            <person name="Wei H."/>
            <person name="Liu B."/>
            <person name="Lei M."/>
            <person name="Yu H."/>
            <person name="Li Y."/>
            <person name="Xu H."/>
            <person name="Wei S."/>
            <person name="He X."/>
            <person name="Fang L."/>
            <person name="Zhang Z."/>
            <person name="Zhang Y."/>
            <person name="Huang X."/>
            <person name="Su Z."/>
            <person name="Tong W."/>
            <person name="Li J."/>
            <person name="Tong Z."/>
            <person name="Li S."/>
            <person name="Ye J."/>
            <person name="Wang L."/>
            <person name="Fang L."/>
            <person name="Lei T."/>
            <person name="Chen C."/>
            <person name="Chen H."/>
            <person name="Xu Z."/>
            <person name="Li H."/>
            <person name="Huang H."/>
            <person name="Zhang F."/>
            <person name="Xu H."/>
            <person name="Li N."/>
            <person name="Zhao C."/>
            <person name="Li S."/>
            <person name="Dong L."/>
            <person name="Huang Y."/>
            <person name="Li L."/>
            <person name="Xi Y."/>
            <person name="Qi Q."/>
            <person name="Li W."/>
            <person name="Zhang B."/>
            <person name="Hu W."/>
            <person name="Zhang Y."/>
            <person name="Tian X."/>
            <person name="Jiao Y."/>
            <person name="Liang X."/>
            <person name="Jin J."/>
            <person name="Gao L."/>
            <person name="Zheng W."/>
            <person name="Hao B."/>
            <person name="Liu S."/>
            <person name="Wang W."/>
            <person name="Yuan L."/>
            <person name="Cao M."/>
            <person name="McDermott J."/>
            <person name="Samudrala R."/>
            <person name="Wang J."/>
            <person name="Wong G.K."/>
            <person name="Yang H."/>
        </authorList>
    </citation>
    <scope>NUCLEOTIDE SEQUENCE [LARGE SCALE GENOMIC DNA]</scope>
    <source>
        <strain evidence="12">cv. 93-11</strain>
    </source>
</reference>
<sequence>MCKCRRRNPEGYDMPSDLDQALLLYFDGQEQDKPSTQEEPHKPLNFVKETLNIFPSQPMDGEPTPTPKKEGGSGSGGAMAASASSELKGPKTPDPKTLRRLAQNREAARKSRLRKKAYIQQLETGRIRLAHLEQEIQFTRAQGAFSRCWNSKPRLTLSN</sequence>
<dbReference type="EMBL" id="CM000131">
    <property type="protein sequence ID" value="EEC80973.1"/>
    <property type="molecule type" value="Genomic_DNA"/>
</dbReference>
<dbReference type="SUPFAM" id="SSF57959">
    <property type="entry name" value="Leucine zipper domain"/>
    <property type="match status" value="1"/>
</dbReference>
<dbReference type="PANTHER" id="PTHR45693">
    <property type="entry name" value="TRANSCRIPTION FACTOR TGA9"/>
    <property type="match status" value="1"/>
</dbReference>
<keyword evidence="3" id="KW-0611">Plant defense</keyword>
<evidence type="ECO:0000256" key="7">
    <source>
        <dbReference type="ARBA" id="ARBA00023242"/>
    </source>
</evidence>
<gene>
    <name evidence="11" type="ORF">OsI_23699</name>
</gene>
<evidence type="ECO:0000256" key="5">
    <source>
        <dbReference type="ARBA" id="ARBA00023125"/>
    </source>
</evidence>
<keyword evidence="7" id="KW-0539">Nucleus</keyword>
<proteinExistence type="inferred from homology"/>
<dbReference type="STRING" id="39946.B8B4L7"/>
<dbReference type="OMA" id="CHIKFIS"/>
<dbReference type="Gene3D" id="1.20.5.170">
    <property type="match status" value="1"/>
</dbReference>
<dbReference type="HOGENOM" id="CLU_1663628_0_0_1"/>
<evidence type="ECO:0000256" key="1">
    <source>
        <dbReference type="ARBA" id="ARBA00004123"/>
    </source>
</evidence>
<dbReference type="GO" id="GO:0005634">
    <property type="term" value="C:nucleus"/>
    <property type="evidence" value="ECO:0007669"/>
    <property type="project" value="UniProtKB-SubCell"/>
</dbReference>
<dbReference type="GO" id="GO:0006952">
    <property type="term" value="P:defense response"/>
    <property type="evidence" value="ECO:0007669"/>
    <property type="project" value="UniProtKB-KW"/>
</dbReference>
<dbReference type="InterPro" id="IPR046347">
    <property type="entry name" value="bZIP_sf"/>
</dbReference>
<evidence type="ECO:0000256" key="4">
    <source>
        <dbReference type="ARBA" id="ARBA00023015"/>
    </source>
</evidence>
<keyword evidence="4" id="KW-0805">Transcription regulation</keyword>
<comment type="similarity">
    <text evidence="2">Belongs to the bZIP family.</text>
</comment>
<dbReference type="FunFam" id="1.20.5.170:FF:000019">
    <property type="entry name" value="BZIP family transcription factor"/>
    <property type="match status" value="1"/>
</dbReference>
<feature type="domain" description="BZIP" evidence="10">
    <location>
        <begin position="94"/>
        <end position="123"/>
    </location>
</feature>
<feature type="compositionally biased region" description="Basic and acidic residues" evidence="9">
    <location>
        <begin position="88"/>
        <end position="97"/>
    </location>
</feature>
<dbReference type="Proteomes" id="UP000007015">
    <property type="component" value="Chromosome 6"/>
</dbReference>
<accession>B8B4L7</accession>
<dbReference type="GO" id="GO:0003700">
    <property type="term" value="F:DNA-binding transcription factor activity"/>
    <property type="evidence" value="ECO:0007669"/>
    <property type="project" value="InterPro"/>
</dbReference>
<dbReference type="GO" id="GO:0003677">
    <property type="term" value="F:DNA binding"/>
    <property type="evidence" value="ECO:0007669"/>
    <property type="project" value="UniProtKB-KW"/>
</dbReference>
<keyword evidence="12" id="KW-1185">Reference proteome</keyword>
<protein>
    <recommendedName>
        <fullName evidence="10">BZIP domain-containing protein</fullName>
    </recommendedName>
</protein>
<feature type="coiled-coil region" evidence="8">
    <location>
        <begin position="115"/>
        <end position="142"/>
    </location>
</feature>
<feature type="region of interest" description="Disordered" evidence="9">
    <location>
        <begin position="50"/>
        <end position="112"/>
    </location>
</feature>
<evidence type="ECO:0000256" key="3">
    <source>
        <dbReference type="ARBA" id="ARBA00022821"/>
    </source>
</evidence>
<evidence type="ECO:0000256" key="6">
    <source>
        <dbReference type="ARBA" id="ARBA00023163"/>
    </source>
</evidence>
<evidence type="ECO:0000256" key="2">
    <source>
        <dbReference type="ARBA" id="ARBA00007163"/>
    </source>
</evidence>
<dbReference type="Gramene" id="BGIOSGA020889-TA">
    <property type="protein sequence ID" value="BGIOSGA020889-PA"/>
    <property type="gene ID" value="BGIOSGA020889"/>
</dbReference>
<dbReference type="PANTHER" id="PTHR45693:SF3">
    <property type="entry name" value="TRANSCRIPTION FACTOR TGAL8"/>
    <property type="match status" value="1"/>
</dbReference>
<dbReference type="PROSITE" id="PS00036">
    <property type="entry name" value="BZIP_BASIC"/>
    <property type="match status" value="1"/>
</dbReference>
<evidence type="ECO:0000256" key="9">
    <source>
        <dbReference type="SAM" id="MobiDB-lite"/>
    </source>
</evidence>
<name>B8B4L7_ORYSI</name>
<dbReference type="SMART" id="SM00338">
    <property type="entry name" value="BRLZ"/>
    <property type="match status" value="1"/>
</dbReference>
<keyword evidence="6" id="KW-0804">Transcription</keyword>
<keyword evidence="8" id="KW-0175">Coiled coil</keyword>
<dbReference type="GO" id="GO:0045893">
    <property type="term" value="P:positive regulation of DNA-templated transcription"/>
    <property type="evidence" value="ECO:0007669"/>
    <property type="project" value="UniProtKB-ARBA"/>
</dbReference>